<proteinExistence type="predicted"/>
<dbReference type="NCBIfam" id="NF033153">
    <property type="entry name" value="phage_ICD_like"/>
    <property type="match status" value="1"/>
</dbReference>
<dbReference type="Proteomes" id="UP000885348">
    <property type="component" value="Unassembled WGS sequence"/>
</dbReference>
<reference evidence="1" key="1">
    <citation type="submission" date="2018-09" db="EMBL/GenBank/DDBJ databases">
        <authorList>
            <person name="Ashton P.M."/>
            <person name="Dallman T."/>
            <person name="Nair S."/>
            <person name="De Pinna E."/>
            <person name="Peters T."/>
            <person name="Grant K."/>
        </authorList>
    </citation>
    <scope>NUCLEOTIDE SEQUENCE [LARGE SCALE GENOMIC DNA]</scope>
    <source>
        <strain evidence="1">598938</strain>
    </source>
</reference>
<gene>
    <name evidence="1" type="ORF">D7N80_06520</name>
</gene>
<protein>
    <submittedName>
        <fullName evidence="1">Host cell division inhibitor Icd-like protein</fullName>
    </submittedName>
</protein>
<comment type="caution">
    <text evidence="1">The sequence shown here is derived from an EMBL/GenBank/DDBJ whole genome shotgun (WGS) entry which is preliminary data.</text>
</comment>
<dbReference type="AlphaFoldDB" id="A0A3R1ATB7"/>
<sequence length="57" mass="6536">MATTPTQNLPFIWRFWSVQNSTYLTTTATSEREARSQLPAVRLVFAARIRPEAMNHA</sequence>
<organism evidence="1">
    <name type="scientific">Salmonella enterica I</name>
    <dbReference type="NCBI Taxonomy" id="59201"/>
    <lineage>
        <taxon>Bacteria</taxon>
        <taxon>Pseudomonadati</taxon>
        <taxon>Pseudomonadota</taxon>
        <taxon>Gammaproteobacteria</taxon>
        <taxon>Enterobacterales</taxon>
        <taxon>Enterobacteriaceae</taxon>
        <taxon>Salmonella</taxon>
    </lineage>
</organism>
<dbReference type="EMBL" id="RVVJ01000006">
    <property type="protein sequence ID" value="MML52958.1"/>
    <property type="molecule type" value="Genomic_DNA"/>
</dbReference>
<name>A0A3R1ATB7_SALET</name>
<evidence type="ECO:0000313" key="1">
    <source>
        <dbReference type="EMBL" id="MML52958.1"/>
    </source>
</evidence>
<accession>A0A3R1ATB7</accession>